<proteinExistence type="predicted"/>
<feature type="region of interest" description="Disordered" evidence="1">
    <location>
        <begin position="179"/>
        <end position="232"/>
    </location>
</feature>
<dbReference type="AlphaFoldDB" id="A0A834KAL6"/>
<protein>
    <submittedName>
        <fullName evidence="2">Uncharacterized protein</fullName>
    </submittedName>
</protein>
<name>A0A834KAL6_VESVU</name>
<reference evidence="2" key="1">
    <citation type="journal article" date="2020" name="G3 (Bethesda)">
        <title>High-Quality Assemblies for Three Invasive Social Wasps from the &lt;i&gt;Vespula&lt;/i&gt; Genus.</title>
        <authorList>
            <person name="Harrop T.W.R."/>
            <person name="Guhlin J."/>
            <person name="McLaughlin G.M."/>
            <person name="Permina E."/>
            <person name="Stockwell P."/>
            <person name="Gilligan J."/>
            <person name="Le Lec M.F."/>
            <person name="Gruber M.A.M."/>
            <person name="Quinn O."/>
            <person name="Lovegrove M."/>
            <person name="Duncan E.J."/>
            <person name="Remnant E.J."/>
            <person name="Van Eeckhoven J."/>
            <person name="Graham B."/>
            <person name="Knapp R.A."/>
            <person name="Langford K.W."/>
            <person name="Kronenberg Z."/>
            <person name="Press M.O."/>
            <person name="Eacker S.M."/>
            <person name="Wilson-Rankin E.E."/>
            <person name="Purcell J."/>
            <person name="Lester P.J."/>
            <person name="Dearden P.K."/>
        </authorList>
    </citation>
    <scope>NUCLEOTIDE SEQUENCE</scope>
    <source>
        <strain evidence="2">Marl-1</strain>
    </source>
</reference>
<sequence length="232" mass="26658">MKKKKKKKKKKKEEKKEEVEKEEEENEENEEEEVEEEEEEEDEDEEDEEGEEGHVRDRASGISSLIAYPGKRTFNSQVRLPSIPAAFKGQSPRCRRGSKATICPRNGNRNPAGRGNEIRTDRMWNNHRSSFIAKNIRALGSIRPANIRFVKQKKKMRKKTKQKDRGEVRGEVGWSEVERDGVGWGGRKNRTSLIPDSNAHPRLPVPHKFGSSRCEDSDAPHTKAFSFRVPHG</sequence>
<evidence type="ECO:0000256" key="1">
    <source>
        <dbReference type="SAM" id="MobiDB-lite"/>
    </source>
</evidence>
<feature type="compositionally biased region" description="Acidic residues" evidence="1">
    <location>
        <begin position="20"/>
        <end position="51"/>
    </location>
</feature>
<feature type="region of interest" description="Disordered" evidence="1">
    <location>
        <begin position="87"/>
        <end position="118"/>
    </location>
</feature>
<comment type="caution">
    <text evidence="2">The sequence shown here is derived from an EMBL/GenBank/DDBJ whole genome shotgun (WGS) entry which is preliminary data.</text>
</comment>
<evidence type="ECO:0000313" key="3">
    <source>
        <dbReference type="Proteomes" id="UP000614350"/>
    </source>
</evidence>
<feature type="compositionally biased region" description="Low complexity" evidence="1">
    <location>
        <begin position="104"/>
        <end position="115"/>
    </location>
</feature>
<dbReference type="EMBL" id="JACSEA010000005">
    <property type="protein sequence ID" value="KAF7400396.1"/>
    <property type="molecule type" value="Genomic_DNA"/>
</dbReference>
<accession>A0A834KAL6</accession>
<evidence type="ECO:0000313" key="2">
    <source>
        <dbReference type="EMBL" id="KAF7400396.1"/>
    </source>
</evidence>
<keyword evidence="3" id="KW-1185">Reference proteome</keyword>
<feature type="region of interest" description="Disordered" evidence="1">
    <location>
        <begin position="1"/>
        <end position="62"/>
    </location>
</feature>
<organism evidence="2 3">
    <name type="scientific">Vespula vulgaris</name>
    <name type="common">Yellow jacket</name>
    <name type="synonym">Wasp</name>
    <dbReference type="NCBI Taxonomy" id="7454"/>
    <lineage>
        <taxon>Eukaryota</taxon>
        <taxon>Metazoa</taxon>
        <taxon>Ecdysozoa</taxon>
        <taxon>Arthropoda</taxon>
        <taxon>Hexapoda</taxon>
        <taxon>Insecta</taxon>
        <taxon>Pterygota</taxon>
        <taxon>Neoptera</taxon>
        <taxon>Endopterygota</taxon>
        <taxon>Hymenoptera</taxon>
        <taxon>Apocrita</taxon>
        <taxon>Aculeata</taxon>
        <taxon>Vespoidea</taxon>
        <taxon>Vespidae</taxon>
        <taxon>Vespinae</taxon>
        <taxon>Vespula</taxon>
    </lineage>
</organism>
<gene>
    <name evidence="2" type="ORF">HZH66_005580</name>
</gene>
<feature type="compositionally biased region" description="Basic residues" evidence="1">
    <location>
        <begin position="1"/>
        <end position="13"/>
    </location>
</feature>
<dbReference type="Proteomes" id="UP000614350">
    <property type="component" value="Unassembled WGS sequence"/>
</dbReference>